<comment type="caution">
    <text evidence="2">The sequence shown here is derived from an EMBL/GenBank/DDBJ whole genome shotgun (WGS) entry which is preliminary data.</text>
</comment>
<dbReference type="CDD" id="cd00592">
    <property type="entry name" value="HTH_MerR-like"/>
    <property type="match status" value="1"/>
</dbReference>
<keyword evidence="3" id="KW-1185">Reference proteome</keyword>
<evidence type="ECO:0000313" key="3">
    <source>
        <dbReference type="Proteomes" id="UP000693892"/>
    </source>
</evidence>
<dbReference type="InterPro" id="IPR000551">
    <property type="entry name" value="MerR-type_HTH_dom"/>
</dbReference>
<proteinExistence type="predicted"/>
<dbReference type="EMBL" id="CAJVAP010000001">
    <property type="protein sequence ID" value="CAG7597115.1"/>
    <property type="molecule type" value="Genomic_DNA"/>
</dbReference>
<reference evidence="2" key="1">
    <citation type="submission" date="2021-06" db="EMBL/GenBank/DDBJ databases">
        <authorList>
            <person name="Criscuolo A."/>
        </authorList>
    </citation>
    <scope>NUCLEOTIDE SEQUENCE</scope>
    <source>
        <strain evidence="2">CIP111803</strain>
    </source>
</reference>
<dbReference type="Pfam" id="PF13411">
    <property type="entry name" value="MerR_1"/>
    <property type="match status" value="1"/>
</dbReference>
<dbReference type="Proteomes" id="UP000693892">
    <property type="component" value="Unassembled WGS sequence"/>
</dbReference>
<dbReference type="AlphaFoldDB" id="A0A916JSF5"/>
<dbReference type="PANTHER" id="PTHR30204:SF89">
    <property type="entry name" value="HTH MERR-TYPE DOMAIN-CONTAINING PROTEIN"/>
    <property type="match status" value="1"/>
</dbReference>
<protein>
    <recommendedName>
        <fullName evidence="1">HTH merR-type domain-containing protein</fullName>
    </recommendedName>
</protein>
<evidence type="ECO:0000259" key="1">
    <source>
        <dbReference type="PROSITE" id="PS50937"/>
    </source>
</evidence>
<sequence>MAAQTALAQNGAGLLSIGQVLELLQGEYSDLSPSKLRFLEEQGLITPERTKSGYRKFSQAHIERLRLILTLQREHYLPLRVIAEVLADVDAGRDPVIPGASSRNASSILAPRRLLGREELQRLTGATSRFIGEAIAAGLLPAAEVFPHECIAELNALLRLAEQGVTPRHLRAMRVAAERDADLIGQALEARGGRSDSPHGVEGSLELVGLLETVRGGVLRRRLGR</sequence>
<evidence type="ECO:0000313" key="2">
    <source>
        <dbReference type="EMBL" id="CAG7597115.1"/>
    </source>
</evidence>
<accession>A0A916JSF5</accession>
<dbReference type="GO" id="GO:0003677">
    <property type="term" value="F:DNA binding"/>
    <property type="evidence" value="ECO:0007669"/>
    <property type="project" value="InterPro"/>
</dbReference>
<gene>
    <name evidence="2" type="ORF">LEUCIP111803_00125</name>
</gene>
<organism evidence="2 3">
    <name type="scientific">Leucobacter soli</name>
    <dbReference type="NCBI Taxonomy" id="2812850"/>
    <lineage>
        <taxon>Bacteria</taxon>
        <taxon>Bacillati</taxon>
        <taxon>Actinomycetota</taxon>
        <taxon>Actinomycetes</taxon>
        <taxon>Micrococcales</taxon>
        <taxon>Microbacteriaceae</taxon>
        <taxon>Leucobacter</taxon>
    </lineage>
</organism>
<name>A0A916JSF5_9MICO</name>
<dbReference type="GO" id="GO:0003700">
    <property type="term" value="F:DNA-binding transcription factor activity"/>
    <property type="evidence" value="ECO:0007669"/>
    <property type="project" value="InterPro"/>
</dbReference>
<dbReference type="PROSITE" id="PS50937">
    <property type="entry name" value="HTH_MERR_2"/>
    <property type="match status" value="1"/>
</dbReference>
<feature type="domain" description="HTH merR-type" evidence="1">
    <location>
        <begin position="14"/>
        <end position="88"/>
    </location>
</feature>
<dbReference type="InterPro" id="IPR047057">
    <property type="entry name" value="MerR_fam"/>
</dbReference>
<dbReference type="SMART" id="SM00422">
    <property type="entry name" value="HTH_MERR"/>
    <property type="match status" value="1"/>
</dbReference>
<dbReference type="PANTHER" id="PTHR30204">
    <property type="entry name" value="REDOX-CYCLING DRUG-SENSING TRANSCRIPTIONAL ACTIVATOR SOXR"/>
    <property type="match status" value="1"/>
</dbReference>
<dbReference type="RefSeq" id="WP_218113764.1">
    <property type="nucleotide sequence ID" value="NZ_CAJVAP010000001.1"/>
</dbReference>